<name>A0A4Y2LWC6_ARAVE</name>
<dbReference type="AlphaFoldDB" id="A0A4Y2LWC6"/>
<organism evidence="2 3">
    <name type="scientific">Araneus ventricosus</name>
    <name type="common">Orbweaver spider</name>
    <name type="synonym">Epeira ventricosa</name>
    <dbReference type="NCBI Taxonomy" id="182803"/>
    <lineage>
        <taxon>Eukaryota</taxon>
        <taxon>Metazoa</taxon>
        <taxon>Ecdysozoa</taxon>
        <taxon>Arthropoda</taxon>
        <taxon>Chelicerata</taxon>
        <taxon>Arachnida</taxon>
        <taxon>Araneae</taxon>
        <taxon>Araneomorphae</taxon>
        <taxon>Entelegynae</taxon>
        <taxon>Araneoidea</taxon>
        <taxon>Araneidae</taxon>
        <taxon>Araneus</taxon>
    </lineage>
</organism>
<reference evidence="2 3" key="1">
    <citation type="journal article" date="2019" name="Sci. Rep.">
        <title>Orb-weaving spider Araneus ventricosus genome elucidates the spidroin gene catalogue.</title>
        <authorList>
            <person name="Kono N."/>
            <person name="Nakamura H."/>
            <person name="Ohtoshi R."/>
            <person name="Moran D.A.P."/>
            <person name="Shinohara A."/>
            <person name="Yoshida Y."/>
            <person name="Fujiwara M."/>
            <person name="Mori M."/>
            <person name="Tomita M."/>
            <person name="Arakawa K."/>
        </authorList>
    </citation>
    <scope>NUCLEOTIDE SEQUENCE [LARGE SCALE GENOMIC DNA]</scope>
</reference>
<comment type="caution">
    <text evidence="2">The sequence shown here is derived from an EMBL/GenBank/DDBJ whole genome shotgun (WGS) entry which is preliminary data.</text>
</comment>
<sequence length="145" mass="15950">MNVSKEGMNPTATAFLLCSFEHLESTCSLESVPQSIADGLFFTLLMAADIFRQFMKANERHLVIGWSTSCGKAFSTKEQIGLVATSAVSARRFFPELSSEGDEAQWDPVLQPHQLQLVEADSQSFCAHRIVDGPDVKSDFSFPGE</sequence>
<evidence type="ECO:0000313" key="1">
    <source>
        <dbReference type="EMBL" id="GBN18336.1"/>
    </source>
</evidence>
<accession>A0A4Y2LWC6</accession>
<dbReference type="Proteomes" id="UP000499080">
    <property type="component" value="Unassembled WGS sequence"/>
</dbReference>
<evidence type="ECO:0000313" key="3">
    <source>
        <dbReference type="Proteomes" id="UP000499080"/>
    </source>
</evidence>
<dbReference type="EMBL" id="BGPR01006365">
    <property type="protein sequence ID" value="GBN18336.1"/>
    <property type="molecule type" value="Genomic_DNA"/>
</dbReference>
<proteinExistence type="predicted"/>
<evidence type="ECO:0000313" key="2">
    <source>
        <dbReference type="EMBL" id="GBN18373.1"/>
    </source>
</evidence>
<dbReference type="EMBL" id="BGPR01006370">
    <property type="protein sequence ID" value="GBN18373.1"/>
    <property type="molecule type" value="Genomic_DNA"/>
</dbReference>
<keyword evidence="3" id="KW-1185">Reference proteome</keyword>
<gene>
    <name evidence="2" type="ORF">AVEN_167562_1</name>
    <name evidence="1" type="ORF">AVEN_174583_1</name>
</gene>
<protein>
    <submittedName>
        <fullName evidence="2">Uncharacterized protein</fullName>
    </submittedName>
</protein>